<keyword evidence="8" id="KW-0963">Cytoplasm</keyword>
<evidence type="ECO:0000256" key="9">
    <source>
        <dbReference type="ARBA" id="ARBA00022563"/>
    </source>
</evidence>
<evidence type="ECO:0000256" key="12">
    <source>
        <dbReference type="ARBA" id="ARBA00022741"/>
    </source>
</evidence>
<sequence>MKAARILMMTSKTYHDAITKLNTLQSNAATILATRQSGNTKNKMNILEMKEWVRRIGYSISDIDKLNIIHITGTKGKGSTAAFTSSILNEYKDSIGKIGLYTSPHLKSVRERIRINGIPISEEKFTKYFFEVWDKLENTSSSLADFPHMTSGAKPAYFKYLTLLSFHIFLKESCNSCVYEVGVGGEFDSTNVVENPVTCGVSLLGIDHTFMLGNTIEEIAWNKSGIFKKGAPAYTVSNQPTNGLKVLRERAIERETNLVEISPFKQLKEVKLGIDGKFQISNASLAVTLASQFLYTKNISTIDPITDDSSIIPEKIVNGLINTKWEGRCQTLKKGNLTWYLDGAHTKDSIVAASGWFKDITENSKCKNILLFNQQTRDAKALINDVHKVLYPNVTFDEVIFTTNVTWSNSGYSADLVSINTSKDEVESLHVQKALKEEWHSFDKNANISVIHDIESSCKYIESISKAQNVNIFVTGSLHLIGGLLTVFDGK</sequence>
<comment type="catalytic activity">
    <reaction evidence="21 22">
        <text>(6S)-5,6,7,8-tetrahydrofolyl-(gamma-L-Glu)(n) + L-glutamate + ATP = (6S)-5,6,7,8-tetrahydrofolyl-(gamma-L-Glu)(n+1) + ADP + phosphate + H(+)</text>
        <dbReference type="Rhea" id="RHEA:10580"/>
        <dbReference type="Rhea" id="RHEA-COMP:14738"/>
        <dbReference type="Rhea" id="RHEA-COMP:14740"/>
        <dbReference type="ChEBI" id="CHEBI:15378"/>
        <dbReference type="ChEBI" id="CHEBI:29985"/>
        <dbReference type="ChEBI" id="CHEBI:30616"/>
        <dbReference type="ChEBI" id="CHEBI:43474"/>
        <dbReference type="ChEBI" id="CHEBI:141005"/>
        <dbReference type="ChEBI" id="CHEBI:456216"/>
        <dbReference type="EC" id="6.3.2.17"/>
    </reaction>
</comment>
<dbReference type="PROSITE" id="PS01011">
    <property type="entry name" value="FOLYLPOLYGLU_SYNT_1"/>
    <property type="match status" value="1"/>
</dbReference>
<evidence type="ECO:0000256" key="13">
    <source>
        <dbReference type="ARBA" id="ARBA00022792"/>
    </source>
</evidence>
<dbReference type="STRING" id="436907.A7TKN6"/>
<feature type="binding site" evidence="23">
    <location>
        <position position="328"/>
    </location>
    <ligand>
        <name>ATP</name>
        <dbReference type="ChEBI" id="CHEBI:30616"/>
    </ligand>
</feature>
<comment type="cofactor">
    <cofactor evidence="22">
        <name>a monovalent cation</name>
        <dbReference type="ChEBI" id="CHEBI:60242"/>
    </cofactor>
    <text evidence="22">A monovalent cation.</text>
</comment>
<comment type="similarity">
    <text evidence="5 22">Belongs to the folylpolyglutamate synthase family.</text>
</comment>
<dbReference type="PIRSF" id="PIRSF038895">
    <property type="entry name" value="FPGS"/>
    <property type="match status" value="1"/>
</dbReference>
<dbReference type="EMBL" id="DS480409">
    <property type="protein sequence ID" value="EDO17148.1"/>
    <property type="molecule type" value="Genomic_DNA"/>
</dbReference>
<feature type="binding site" evidence="24">
    <location>
        <position position="180"/>
    </location>
    <ligand>
        <name>Mg(2+)</name>
        <dbReference type="ChEBI" id="CHEBI:18420"/>
        <label>1</label>
    </ligand>
</feature>
<dbReference type="KEGG" id="vpo:Kpol_1072p18"/>
<evidence type="ECO:0000256" key="16">
    <source>
        <dbReference type="ARBA" id="ARBA00023128"/>
    </source>
</evidence>
<dbReference type="HOGENOM" id="CLU_015869_0_1_1"/>
<dbReference type="GeneID" id="5545347"/>
<dbReference type="Proteomes" id="UP000000267">
    <property type="component" value="Unassembled WGS sequence"/>
</dbReference>
<dbReference type="GO" id="GO:0005829">
    <property type="term" value="C:cytosol"/>
    <property type="evidence" value="ECO:0007669"/>
    <property type="project" value="TreeGrafter"/>
</dbReference>
<dbReference type="RefSeq" id="XP_001645006.1">
    <property type="nucleotide sequence ID" value="XM_001644956.1"/>
</dbReference>
<dbReference type="GO" id="GO:0005743">
    <property type="term" value="C:mitochondrial inner membrane"/>
    <property type="evidence" value="ECO:0007669"/>
    <property type="project" value="UniProtKB-SubCell"/>
</dbReference>
<accession>A7TKN6</accession>
<evidence type="ECO:0000256" key="17">
    <source>
        <dbReference type="ARBA" id="ARBA00023136"/>
    </source>
</evidence>
<dbReference type="GO" id="GO:0046872">
    <property type="term" value="F:metal ion binding"/>
    <property type="evidence" value="ECO:0007669"/>
    <property type="project" value="UniProtKB-KW"/>
</dbReference>
<dbReference type="SUPFAM" id="SSF53244">
    <property type="entry name" value="MurD-like peptide ligases, peptide-binding domain"/>
    <property type="match status" value="1"/>
</dbReference>
<dbReference type="GO" id="GO:0006730">
    <property type="term" value="P:one-carbon metabolic process"/>
    <property type="evidence" value="ECO:0007669"/>
    <property type="project" value="UniProtKB-KW"/>
</dbReference>
<dbReference type="PANTHER" id="PTHR11136:SF5">
    <property type="entry name" value="FOLYLPOLYGLUTAMATE SYNTHASE, MITOCHONDRIAL"/>
    <property type="match status" value="1"/>
</dbReference>
<dbReference type="PANTHER" id="PTHR11136">
    <property type="entry name" value="FOLYLPOLYGLUTAMATE SYNTHASE-RELATED"/>
    <property type="match status" value="1"/>
</dbReference>
<gene>
    <name evidence="25" type="ORF">Kpol_1072p18</name>
</gene>
<dbReference type="UniPathway" id="UPA00850"/>
<dbReference type="InterPro" id="IPR036615">
    <property type="entry name" value="Mur_ligase_C_dom_sf"/>
</dbReference>
<dbReference type="NCBIfam" id="TIGR01499">
    <property type="entry name" value="folC"/>
    <property type="match status" value="1"/>
</dbReference>
<evidence type="ECO:0000256" key="4">
    <source>
        <dbReference type="ARBA" id="ARBA00005150"/>
    </source>
</evidence>
<evidence type="ECO:0000256" key="18">
    <source>
        <dbReference type="ARBA" id="ARBA00025142"/>
    </source>
</evidence>
<keyword evidence="12 23" id="KW-0547">Nucleotide-binding</keyword>
<evidence type="ECO:0000256" key="23">
    <source>
        <dbReference type="PIRSR" id="PIRSR038895-1"/>
    </source>
</evidence>
<keyword evidence="11 24" id="KW-0479">Metal-binding</keyword>
<dbReference type="InterPro" id="IPR023600">
    <property type="entry name" value="Folylpolyglutamate_synth_euk"/>
</dbReference>
<dbReference type="InterPro" id="IPR036565">
    <property type="entry name" value="Mur-like_cat_sf"/>
</dbReference>
<evidence type="ECO:0000256" key="22">
    <source>
        <dbReference type="PIRNR" id="PIRNR038895"/>
    </source>
</evidence>
<evidence type="ECO:0000313" key="26">
    <source>
        <dbReference type="Proteomes" id="UP000000267"/>
    </source>
</evidence>
<evidence type="ECO:0000256" key="21">
    <source>
        <dbReference type="ARBA" id="ARBA00047493"/>
    </source>
</evidence>
<organism evidence="26">
    <name type="scientific">Vanderwaltozyma polyspora (strain ATCC 22028 / DSM 70294 / BCRC 21397 / CBS 2163 / NBRC 10782 / NRRL Y-8283 / UCD 57-17)</name>
    <name type="common">Kluyveromyces polysporus</name>
    <dbReference type="NCBI Taxonomy" id="436907"/>
    <lineage>
        <taxon>Eukaryota</taxon>
        <taxon>Fungi</taxon>
        <taxon>Dikarya</taxon>
        <taxon>Ascomycota</taxon>
        <taxon>Saccharomycotina</taxon>
        <taxon>Saccharomycetes</taxon>
        <taxon>Saccharomycetales</taxon>
        <taxon>Saccharomycetaceae</taxon>
        <taxon>Vanderwaltozyma</taxon>
    </lineage>
</organism>
<dbReference type="InterPro" id="IPR001645">
    <property type="entry name" value="Folylpolyglutamate_synth"/>
</dbReference>
<dbReference type="OMA" id="THALFCT"/>
<name>A7TKN6_VANPO</name>
<evidence type="ECO:0000256" key="7">
    <source>
        <dbReference type="ARBA" id="ARBA00018660"/>
    </source>
</evidence>
<feature type="binding site" evidence="24">
    <location>
        <position position="208"/>
    </location>
    <ligand>
        <name>Mg(2+)</name>
        <dbReference type="ChEBI" id="CHEBI:18420"/>
        <label>1</label>
    </ligand>
</feature>
<keyword evidence="16" id="KW-0496">Mitochondrion</keyword>
<dbReference type="InterPro" id="IPR018109">
    <property type="entry name" value="Folylpolyglutamate_synth_CS"/>
</dbReference>
<evidence type="ECO:0000256" key="3">
    <source>
        <dbReference type="ARBA" id="ARBA00004496"/>
    </source>
</evidence>
<comment type="subcellular location">
    <subcellularLocation>
        <location evidence="3">Cytoplasm</location>
    </subcellularLocation>
    <subcellularLocation>
        <location evidence="1">Mitochondrion inner membrane</location>
    </subcellularLocation>
    <subcellularLocation>
        <location evidence="2">Mitochondrion matrix</location>
    </subcellularLocation>
</comment>
<dbReference type="GO" id="GO:0005759">
    <property type="term" value="C:mitochondrial matrix"/>
    <property type="evidence" value="ECO:0007669"/>
    <property type="project" value="UniProtKB-SubCell"/>
</dbReference>
<keyword evidence="9 22" id="KW-0554">One-carbon metabolism</keyword>
<keyword evidence="14 23" id="KW-0067">ATP-binding</keyword>
<evidence type="ECO:0000256" key="8">
    <source>
        <dbReference type="ARBA" id="ARBA00022490"/>
    </source>
</evidence>
<evidence type="ECO:0000256" key="24">
    <source>
        <dbReference type="PIRSR" id="PIRSR038895-2"/>
    </source>
</evidence>
<evidence type="ECO:0000256" key="10">
    <source>
        <dbReference type="ARBA" id="ARBA00022598"/>
    </source>
</evidence>
<dbReference type="GO" id="GO:0004326">
    <property type="term" value="F:tetrahydrofolylpolyglutamate synthase activity"/>
    <property type="evidence" value="ECO:0007669"/>
    <property type="project" value="UniProtKB-EC"/>
</dbReference>
<evidence type="ECO:0000256" key="1">
    <source>
        <dbReference type="ARBA" id="ARBA00004273"/>
    </source>
</evidence>
<evidence type="ECO:0000256" key="19">
    <source>
        <dbReference type="ARBA" id="ARBA00030592"/>
    </source>
</evidence>
<evidence type="ECO:0000256" key="2">
    <source>
        <dbReference type="ARBA" id="ARBA00004305"/>
    </source>
</evidence>
<evidence type="ECO:0000256" key="15">
    <source>
        <dbReference type="ARBA" id="ARBA00022842"/>
    </source>
</evidence>
<dbReference type="OrthoDB" id="5212574at2759"/>
<evidence type="ECO:0000256" key="20">
    <source>
        <dbReference type="ARBA" id="ARBA00030876"/>
    </source>
</evidence>
<keyword evidence="13" id="KW-0999">Mitochondrion inner membrane</keyword>
<evidence type="ECO:0000256" key="14">
    <source>
        <dbReference type="ARBA" id="ARBA00022840"/>
    </source>
</evidence>
<proteinExistence type="inferred from homology"/>
<dbReference type="SUPFAM" id="SSF53623">
    <property type="entry name" value="MurD-like peptide ligases, catalytic domain"/>
    <property type="match status" value="1"/>
</dbReference>
<evidence type="ECO:0000313" key="25">
    <source>
        <dbReference type="EMBL" id="EDO17148.1"/>
    </source>
</evidence>
<dbReference type="PhylomeDB" id="A7TKN6"/>
<keyword evidence="15 24" id="KW-0460">Magnesium</keyword>
<dbReference type="FunCoup" id="A7TKN6">
    <property type="interactions" value="682"/>
</dbReference>
<dbReference type="InParanoid" id="A7TKN6"/>
<dbReference type="PROSITE" id="PS01012">
    <property type="entry name" value="FOLYLPOLYGLU_SYNT_2"/>
    <property type="match status" value="1"/>
</dbReference>
<dbReference type="Gene3D" id="3.40.1190.10">
    <property type="entry name" value="Mur-like, catalytic domain"/>
    <property type="match status" value="1"/>
</dbReference>
<dbReference type="EC" id="6.3.2.17" evidence="6 22"/>
<feature type="binding site" evidence="23">
    <location>
        <position position="342"/>
    </location>
    <ligand>
        <name>ATP</name>
        <dbReference type="ChEBI" id="CHEBI:30616"/>
    </ligand>
</feature>
<keyword evidence="10 22" id="KW-0436">Ligase</keyword>
<protein>
    <recommendedName>
        <fullName evidence="7 22">Folylpolyglutamate synthase</fullName>
        <ecNumber evidence="6 22">6.3.2.17</ecNumber>
    </recommendedName>
    <alternativeName>
        <fullName evidence="20 22">Folylpoly-gamma-glutamate synthetase</fullName>
    </alternativeName>
    <alternativeName>
        <fullName evidence="19 22">Tetrahydrofolylpolyglutamate synthase</fullName>
    </alternativeName>
</protein>
<evidence type="ECO:0000256" key="5">
    <source>
        <dbReference type="ARBA" id="ARBA00008276"/>
    </source>
</evidence>
<feature type="binding site" evidence="24">
    <location>
        <position position="103"/>
    </location>
    <ligand>
        <name>Mg(2+)</name>
        <dbReference type="ChEBI" id="CHEBI:18420"/>
        <label>1</label>
    </ligand>
</feature>
<evidence type="ECO:0000256" key="11">
    <source>
        <dbReference type="ARBA" id="ARBA00022723"/>
    </source>
</evidence>
<keyword evidence="26" id="KW-1185">Reference proteome</keyword>
<dbReference type="AlphaFoldDB" id="A7TKN6"/>
<reference evidence="25 26" key="1">
    <citation type="journal article" date="2007" name="Proc. Natl. Acad. Sci. U.S.A.">
        <title>Independent sorting-out of thousands of duplicated gene pairs in two yeast species descended from a whole-genome duplication.</title>
        <authorList>
            <person name="Scannell D.R."/>
            <person name="Frank A.C."/>
            <person name="Conant G.C."/>
            <person name="Byrne K.P."/>
            <person name="Woolfit M."/>
            <person name="Wolfe K.H."/>
        </authorList>
    </citation>
    <scope>NUCLEOTIDE SEQUENCE [LARGE SCALE GENOMIC DNA]</scope>
    <source>
        <strain evidence="26">ATCC 22028 / DSM 70294 / BCRC 21397 / CBS 2163 / NBRC 10782 / NRRL Y-8283 / UCD 57-17</strain>
    </source>
</reference>
<dbReference type="eggNOG" id="KOG2525">
    <property type="taxonomic scope" value="Eukaryota"/>
</dbReference>
<evidence type="ECO:0000256" key="6">
    <source>
        <dbReference type="ARBA" id="ARBA00013025"/>
    </source>
</evidence>
<comment type="function">
    <text evidence="18">Catalyzes conversion of folates to polyglutamate derivatives allowing concentration of folate compounds in the cell and the intracellular retention of these cofactors, which are important substrates for most of the folate-dependent enzymes that are involved in one-carbon transfer reactions involved in purine, pyrimidine and amino acid synthesis. Required for methionine synthesis and maintenance of intact mitochondrial DNA. Involved in telomere maintenance.</text>
</comment>
<dbReference type="Gene3D" id="3.90.190.20">
    <property type="entry name" value="Mur ligase, C-terminal domain"/>
    <property type="match status" value="1"/>
</dbReference>
<comment type="pathway">
    <text evidence="4 22">Cofactor biosynthesis; tetrahydrofolylpolyglutamate biosynthesis.</text>
</comment>
<keyword evidence="17" id="KW-0472">Membrane</keyword>
<dbReference type="FunFam" id="3.40.1190.10:FF:000009">
    <property type="entry name" value="Folylpolyglutamate synthase"/>
    <property type="match status" value="1"/>
</dbReference>
<dbReference type="GO" id="GO:0005524">
    <property type="term" value="F:ATP binding"/>
    <property type="evidence" value="ECO:0007669"/>
    <property type="project" value="UniProtKB-KW"/>
</dbReference>